<reference evidence="8 9" key="1">
    <citation type="submission" date="2023-03" db="EMBL/GenBank/DDBJ databases">
        <title>Muricauda XX sp. nov. and Muricauda XXX sp. nov., two novel species isolated from Okinawa Trough.</title>
        <authorList>
            <person name="Cao W."/>
            <person name="Deng X."/>
        </authorList>
    </citation>
    <scope>NUCLEOTIDE SEQUENCE [LARGE SCALE GENOMIC DNA]</scope>
    <source>
        <strain evidence="8 9">81s02</strain>
    </source>
</reference>
<comment type="caution">
    <text evidence="8">The sequence shown here is derived from an EMBL/GenBank/DDBJ whole genome shotgun (WGS) entry which is preliminary data.</text>
</comment>
<protein>
    <submittedName>
        <fullName evidence="8">EamA family transporter</fullName>
    </submittedName>
</protein>
<dbReference type="InterPro" id="IPR037185">
    <property type="entry name" value="EmrE-like"/>
</dbReference>
<feature type="transmembrane region" description="Helical" evidence="6">
    <location>
        <begin position="70"/>
        <end position="92"/>
    </location>
</feature>
<keyword evidence="3 6" id="KW-0812">Transmembrane</keyword>
<feature type="transmembrane region" description="Helical" evidence="6">
    <location>
        <begin position="182"/>
        <end position="201"/>
    </location>
</feature>
<feature type="domain" description="EamA" evidence="7">
    <location>
        <begin position="155"/>
        <end position="293"/>
    </location>
</feature>
<feature type="transmembrane region" description="Helical" evidence="6">
    <location>
        <begin position="275"/>
        <end position="292"/>
    </location>
</feature>
<gene>
    <name evidence="8" type="ORF">PY091_00900</name>
</gene>
<name>A0ABT5XIQ4_9FLAO</name>
<feature type="transmembrane region" description="Helical" evidence="6">
    <location>
        <begin position="125"/>
        <end position="142"/>
    </location>
</feature>
<keyword evidence="9" id="KW-1185">Reference proteome</keyword>
<dbReference type="InterPro" id="IPR050638">
    <property type="entry name" value="AA-Vitamin_Transporters"/>
</dbReference>
<feature type="transmembrane region" description="Helical" evidence="6">
    <location>
        <begin position="221"/>
        <end position="242"/>
    </location>
</feature>
<feature type="transmembrane region" description="Helical" evidence="6">
    <location>
        <begin position="254"/>
        <end position="269"/>
    </location>
</feature>
<feature type="transmembrane region" description="Helical" evidence="6">
    <location>
        <begin position="7"/>
        <end position="26"/>
    </location>
</feature>
<evidence type="ECO:0000256" key="6">
    <source>
        <dbReference type="SAM" id="Phobius"/>
    </source>
</evidence>
<accession>A0ABT5XIQ4</accession>
<feature type="domain" description="EamA" evidence="7">
    <location>
        <begin position="10"/>
        <end position="142"/>
    </location>
</feature>
<keyword evidence="4 6" id="KW-1133">Transmembrane helix</keyword>
<feature type="transmembrane region" description="Helical" evidence="6">
    <location>
        <begin position="38"/>
        <end position="58"/>
    </location>
</feature>
<evidence type="ECO:0000256" key="5">
    <source>
        <dbReference type="ARBA" id="ARBA00023136"/>
    </source>
</evidence>
<dbReference type="PANTHER" id="PTHR32322:SF2">
    <property type="entry name" value="EAMA DOMAIN-CONTAINING PROTEIN"/>
    <property type="match status" value="1"/>
</dbReference>
<evidence type="ECO:0000256" key="1">
    <source>
        <dbReference type="ARBA" id="ARBA00004141"/>
    </source>
</evidence>
<evidence type="ECO:0000259" key="7">
    <source>
        <dbReference type="Pfam" id="PF00892"/>
    </source>
</evidence>
<sequence>MAKSSNSALVILAFFAIYVIWGSTYLLNKIAVMELEPFMLAGCRFTLAGLCIFILAKLMGISLKITKKQLVNTIIAGVLFLSIGNGLVVWALRYVDTGFAALEISSQPLIILLMMRILQGKKIQPMSVLGVVFGVVGIYLLVSQKQIITQEESIIGMIMIFFCMICWAYASLFVAKADLPTNYFVNTGFQMFFAGIILGIMSLSFGEKWTAPTEWSGEVQISMLLLIFFGSILAFTSFNYLLKAVSPEKVATSTYVNPIVALLLGWYFLDEQITKQSILAAVILLTGVYFINTKKTLAIFERFKR</sequence>
<dbReference type="RefSeq" id="WP_275647868.1">
    <property type="nucleotide sequence ID" value="NZ_JARFVA010000001.1"/>
</dbReference>
<evidence type="ECO:0000313" key="9">
    <source>
        <dbReference type="Proteomes" id="UP001217083"/>
    </source>
</evidence>
<comment type="subcellular location">
    <subcellularLocation>
        <location evidence="1">Membrane</location>
        <topology evidence="1">Multi-pass membrane protein</topology>
    </subcellularLocation>
</comment>
<evidence type="ECO:0000256" key="2">
    <source>
        <dbReference type="ARBA" id="ARBA00007362"/>
    </source>
</evidence>
<dbReference type="InterPro" id="IPR000620">
    <property type="entry name" value="EamA_dom"/>
</dbReference>
<dbReference type="SUPFAM" id="SSF103481">
    <property type="entry name" value="Multidrug resistance efflux transporter EmrE"/>
    <property type="match status" value="2"/>
</dbReference>
<evidence type="ECO:0000256" key="3">
    <source>
        <dbReference type="ARBA" id="ARBA00022692"/>
    </source>
</evidence>
<organism evidence="8 9">
    <name type="scientific">Flagellimonas okinawensis</name>
    <dbReference type="NCBI Taxonomy" id="3031324"/>
    <lineage>
        <taxon>Bacteria</taxon>
        <taxon>Pseudomonadati</taxon>
        <taxon>Bacteroidota</taxon>
        <taxon>Flavobacteriia</taxon>
        <taxon>Flavobacteriales</taxon>
        <taxon>Flavobacteriaceae</taxon>
        <taxon>Flagellimonas</taxon>
    </lineage>
</organism>
<dbReference type="PANTHER" id="PTHR32322">
    <property type="entry name" value="INNER MEMBRANE TRANSPORTER"/>
    <property type="match status" value="1"/>
</dbReference>
<feature type="transmembrane region" description="Helical" evidence="6">
    <location>
        <begin position="98"/>
        <end position="118"/>
    </location>
</feature>
<evidence type="ECO:0000313" key="8">
    <source>
        <dbReference type="EMBL" id="MDF0705751.1"/>
    </source>
</evidence>
<feature type="transmembrane region" description="Helical" evidence="6">
    <location>
        <begin position="154"/>
        <end position="175"/>
    </location>
</feature>
<dbReference type="Proteomes" id="UP001217083">
    <property type="component" value="Unassembled WGS sequence"/>
</dbReference>
<dbReference type="EMBL" id="JARFVA010000001">
    <property type="protein sequence ID" value="MDF0705751.1"/>
    <property type="molecule type" value="Genomic_DNA"/>
</dbReference>
<proteinExistence type="inferred from homology"/>
<dbReference type="Pfam" id="PF00892">
    <property type="entry name" value="EamA"/>
    <property type="match status" value="2"/>
</dbReference>
<evidence type="ECO:0000256" key="4">
    <source>
        <dbReference type="ARBA" id="ARBA00022989"/>
    </source>
</evidence>
<keyword evidence="5 6" id="KW-0472">Membrane</keyword>
<comment type="similarity">
    <text evidence="2">Belongs to the EamA transporter family.</text>
</comment>